<dbReference type="InterPro" id="IPR001909">
    <property type="entry name" value="KRAB"/>
</dbReference>
<reference evidence="3" key="1">
    <citation type="submission" date="2025-08" db="UniProtKB">
        <authorList>
            <consortium name="RefSeq"/>
        </authorList>
    </citation>
    <scope>IDENTIFICATION</scope>
    <source>
        <tissue evidence="3">Kidney</tissue>
    </source>
</reference>
<dbReference type="InterPro" id="IPR036051">
    <property type="entry name" value="KRAB_dom_sf"/>
</dbReference>
<dbReference type="GeneID" id="106000992"/>
<dbReference type="GO" id="GO:0006355">
    <property type="term" value="P:regulation of DNA-templated transcription"/>
    <property type="evidence" value="ECO:0007669"/>
    <property type="project" value="InterPro"/>
</dbReference>
<dbReference type="PANTHER" id="PTHR23232">
    <property type="entry name" value="KRAB DOMAIN C2H2 ZINC FINGER"/>
    <property type="match status" value="1"/>
</dbReference>
<dbReference type="InParanoid" id="A0A1S3GTP8"/>
<keyword evidence="2" id="KW-1185">Reference proteome</keyword>
<dbReference type="SUPFAM" id="SSF109640">
    <property type="entry name" value="KRAB domain (Kruppel-associated box)"/>
    <property type="match status" value="1"/>
</dbReference>
<dbReference type="RefSeq" id="XP_012891639.1">
    <property type="nucleotide sequence ID" value="XM_013036185.1"/>
</dbReference>
<name>A0A1S3GTP8_DIPOR</name>
<organism evidence="2 3">
    <name type="scientific">Dipodomys ordii</name>
    <name type="common">Ord's kangaroo rat</name>
    <dbReference type="NCBI Taxonomy" id="10020"/>
    <lineage>
        <taxon>Eukaryota</taxon>
        <taxon>Metazoa</taxon>
        <taxon>Chordata</taxon>
        <taxon>Craniata</taxon>
        <taxon>Vertebrata</taxon>
        <taxon>Euteleostomi</taxon>
        <taxon>Mammalia</taxon>
        <taxon>Eutheria</taxon>
        <taxon>Euarchontoglires</taxon>
        <taxon>Glires</taxon>
        <taxon>Rodentia</taxon>
        <taxon>Castorimorpha</taxon>
        <taxon>Heteromyidae</taxon>
        <taxon>Dipodomyinae</taxon>
        <taxon>Dipodomys</taxon>
    </lineage>
</organism>
<dbReference type="OrthoDB" id="427030at2759"/>
<dbReference type="CDD" id="cd07765">
    <property type="entry name" value="KRAB_A-box"/>
    <property type="match status" value="1"/>
</dbReference>
<dbReference type="Gene3D" id="6.10.140.140">
    <property type="match status" value="1"/>
</dbReference>
<dbReference type="Proteomes" id="UP000081671">
    <property type="component" value="Unplaced"/>
</dbReference>
<dbReference type="KEGG" id="dord:106000992"/>
<evidence type="ECO:0000313" key="2">
    <source>
        <dbReference type="Proteomes" id="UP000081671"/>
    </source>
</evidence>
<feature type="domain" description="KRAB" evidence="1">
    <location>
        <begin position="25"/>
        <end position="96"/>
    </location>
</feature>
<dbReference type="Pfam" id="PF01352">
    <property type="entry name" value="KRAB"/>
    <property type="match status" value="1"/>
</dbReference>
<accession>A0A1S3GTP8</accession>
<gene>
    <name evidence="3" type="primary">LOC106000992</name>
</gene>
<dbReference type="AlphaFoldDB" id="A0A1S3GTP8"/>
<dbReference type="SMART" id="SM00349">
    <property type="entry name" value="KRAB"/>
    <property type="match status" value="1"/>
</dbReference>
<evidence type="ECO:0000313" key="3">
    <source>
        <dbReference type="RefSeq" id="XP_012891639.1"/>
    </source>
</evidence>
<dbReference type="InterPro" id="IPR050169">
    <property type="entry name" value="Krueppel_C2H2_ZnF"/>
</dbReference>
<evidence type="ECO:0000259" key="1">
    <source>
        <dbReference type="PROSITE" id="PS50805"/>
    </source>
</evidence>
<protein>
    <submittedName>
        <fullName evidence="3">Zinc finger protein 717-like</fullName>
    </submittedName>
</protein>
<dbReference type="PANTHER" id="PTHR23232:SF148">
    <property type="entry name" value="KRAB DOMAIN-CONTAINING PROTEIN"/>
    <property type="match status" value="1"/>
</dbReference>
<dbReference type="PROSITE" id="PS50805">
    <property type="entry name" value="KRAB"/>
    <property type="match status" value="1"/>
</dbReference>
<proteinExistence type="predicted"/>
<sequence>MSAMLPESSAHCQQQDRMNGSLKLMSFDDVAVYFTWKEWQDLDTSQRTLHRDVMLETYRNLRSLGHCVPKPELIVKLEQGAEPWIRETSDKNFTDVPVMEDVISPCQESHNKYISDIAVMNSNPREENVRLIRSFHLSSIQKSELIKNNGNSLGMRIEKVAGCQSMGIFSEPV</sequence>